<name>A0A0D2FRI6_9EURO</name>
<feature type="region of interest" description="Disordered" evidence="1">
    <location>
        <begin position="212"/>
        <end position="298"/>
    </location>
</feature>
<dbReference type="STRING" id="5601.A0A0D2FRI6"/>
<dbReference type="Proteomes" id="UP000054266">
    <property type="component" value="Unassembled WGS sequence"/>
</dbReference>
<dbReference type="Gene3D" id="3.30.420.10">
    <property type="entry name" value="Ribonuclease H-like superfamily/Ribonuclease H"/>
    <property type="match status" value="1"/>
</dbReference>
<gene>
    <name evidence="3" type="ORF">PV04_03161</name>
</gene>
<dbReference type="AlphaFoldDB" id="A0A0D2FRI6"/>
<reference evidence="3 4" key="1">
    <citation type="submission" date="2015-01" db="EMBL/GenBank/DDBJ databases">
        <title>The Genome Sequence of Capronia semiimmersa CBS27337.</title>
        <authorList>
            <consortium name="The Broad Institute Genomics Platform"/>
            <person name="Cuomo C."/>
            <person name="de Hoog S."/>
            <person name="Gorbushina A."/>
            <person name="Stielow B."/>
            <person name="Teixiera M."/>
            <person name="Abouelleil A."/>
            <person name="Chapman S.B."/>
            <person name="Priest M."/>
            <person name="Young S.K."/>
            <person name="Wortman J."/>
            <person name="Nusbaum C."/>
            <person name="Birren B."/>
        </authorList>
    </citation>
    <scope>NUCLEOTIDE SEQUENCE [LARGE SCALE GENOMIC DNA]</scope>
    <source>
        <strain evidence="3 4">CBS 27337</strain>
    </source>
</reference>
<evidence type="ECO:0000313" key="3">
    <source>
        <dbReference type="EMBL" id="KIW70933.1"/>
    </source>
</evidence>
<dbReference type="InterPro" id="IPR036397">
    <property type="entry name" value="RNaseH_sf"/>
</dbReference>
<sequence>MASYFIDTTDALRCFLGEICSLPIDPPSFYVDTEGHKLGRFGTLDLLQIHVLPLQETFIVDVLTLKDAAFDTSFRGNSLRGLLQSSSMPKVFFDARNDSDAMFSHYNITLDGVVDLQLMEYFQEGREGRGLIGLKRCIERDSGLPSDEIQPWIQEKEKVARSFQDAHQDHLPSQTRPLPENLLLYAAGDVENLPMLYQTYRRKLTKQTWQMVKSETQKRLRQSRQPHYDPQGKQRGKGPYRRPLYKENLESTSNGPGKAKASVEPLEVKKRKNTNPSKARQPSDQRRKAKPAVRNVEVHGRDSLIAGLYKSSLAVLPSESSLQAHEATNQKMLRNRPINFVKEGHAPEPRKKNQNKKQKQKQNSAPGHNSRDAPPPSHHDPFFSSFSDLFLPNLDWTLCDKDCGWCGHCYEGFNMIY</sequence>
<organism evidence="3 4">
    <name type="scientific">Phialophora macrospora</name>
    <dbReference type="NCBI Taxonomy" id="1851006"/>
    <lineage>
        <taxon>Eukaryota</taxon>
        <taxon>Fungi</taxon>
        <taxon>Dikarya</taxon>
        <taxon>Ascomycota</taxon>
        <taxon>Pezizomycotina</taxon>
        <taxon>Eurotiomycetes</taxon>
        <taxon>Chaetothyriomycetidae</taxon>
        <taxon>Chaetothyriales</taxon>
        <taxon>Herpotrichiellaceae</taxon>
        <taxon>Phialophora</taxon>
    </lineage>
</organism>
<dbReference type="GO" id="GO:0006139">
    <property type="term" value="P:nucleobase-containing compound metabolic process"/>
    <property type="evidence" value="ECO:0007669"/>
    <property type="project" value="InterPro"/>
</dbReference>
<feature type="domain" description="3'-5' exonuclease" evidence="2">
    <location>
        <begin position="3"/>
        <end position="205"/>
    </location>
</feature>
<proteinExistence type="predicted"/>
<feature type="region of interest" description="Disordered" evidence="1">
    <location>
        <begin position="329"/>
        <end position="379"/>
    </location>
</feature>
<dbReference type="HOGENOM" id="CLU_055144_0_0_1"/>
<evidence type="ECO:0000313" key="4">
    <source>
        <dbReference type="Proteomes" id="UP000054266"/>
    </source>
</evidence>
<dbReference type="InterPro" id="IPR002562">
    <property type="entry name" value="3'-5'_exonuclease_dom"/>
</dbReference>
<accession>A0A0D2FRI6</accession>
<dbReference type="SMART" id="SM00474">
    <property type="entry name" value="35EXOc"/>
    <property type="match status" value="1"/>
</dbReference>
<dbReference type="SUPFAM" id="SSF53098">
    <property type="entry name" value="Ribonuclease H-like"/>
    <property type="match status" value="1"/>
</dbReference>
<keyword evidence="4" id="KW-1185">Reference proteome</keyword>
<dbReference type="PANTHER" id="PTHR43040">
    <property type="entry name" value="RIBONUCLEASE D"/>
    <property type="match status" value="1"/>
</dbReference>
<dbReference type="GO" id="GO:0008408">
    <property type="term" value="F:3'-5' exonuclease activity"/>
    <property type="evidence" value="ECO:0007669"/>
    <property type="project" value="InterPro"/>
</dbReference>
<dbReference type="PANTHER" id="PTHR43040:SF1">
    <property type="entry name" value="RIBONUCLEASE D"/>
    <property type="match status" value="1"/>
</dbReference>
<evidence type="ECO:0000256" key="1">
    <source>
        <dbReference type="SAM" id="MobiDB-lite"/>
    </source>
</evidence>
<dbReference type="EMBL" id="KN846957">
    <property type="protein sequence ID" value="KIW70933.1"/>
    <property type="molecule type" value="Genomic_DNA"/>
</dbReference>
<evidence type="ECO:0000259" key="2">
    <source>
        <dbReference type="SMART" id="SM00474"/>
    </source>
</evidence>
<dbReference type="InterPro" id="IPR012337">
    <property type="entry name" value="RNaseH-like_sf"/>
</dbReference>
<feature type="compositionally biased region" description="Basic and acidic residues" evidence="1">
    <location>
        <begin position="342"/>
        <end position="351"/>
    </location>
</feature>
<dbReference type="Pfam" id="PF01612">
    <property type="entry name" value="DNA_pol_A_exo1"/>
    <property type="match status" value="1"/>
</dbReference>
<protein>
    <recommendedName>
        <fullName evidence="2">3'-5' exonuclease domain-containing protein</fullName>
    </recommendedName>
</protein>
<dbReference type="GO" id="GO:0003676">
    <property type="term" value="F:nucleic acid binding"/>
    <property type="evidence" value="ECO:0007669"/>
    <property type="project" value="InterPro"/>
</dbReference>